<gene>
    <name evidence="3" type="ordered locus">Mnod_7239</name>
</gene>
<dbReference type="InterPro" id="IPR018759">
    <property type="entry name" value="BBP2_2"/>
</dbReference>
<evidence type="ECO:0000256" key="1">
    <source>
        <dbReference type="SAM" id="MobiDB-lite"/>
    </source>
</evidence>
<dbReference type="HOGENOM" id="CLU_031622_0_0_5"/>
<feature type="signal peptide" evidence="2">
    <location>
        <begin position="1"/>
        <end position="37"/>
    </location>
</feature>
<evidence type="ECO:0008006" key="5">
    <source>
        <dbReference type="Google" id="ProtNLM"/>
    </source>
</evidence>
<feature type="compositionally biased region" description="Low complexity" evidence="1">
    <location>
        <begin position="67"/>
        <end position="84"/>
    </location>
</feature>
<organism evidence="3 4">
    <name type="scientific">Methylobacterium nodulans (strain LMG 21967 / CNCM I-2342 / ORS 2060)</name>
    <dbReference type="NCBI Taxonomy" id="460265"/>
    <lineage>
        <taxon>Bacteria</taxon>
        <taxon>Pseudomonadati</taxon>
        <taxon>Pseudomonadota</taxon>
        <taxon>Alphaproteobacteria</taxon>
        <taxon>Hyphomicrobiales</taxon>
        <taxon>Methylobacteriaceae</taxon>
        <taxon>Methylobacterium</taxon>
    </lineage>
</organism>
<dbReference type="eggNOG" id="COG5338">
    <property type="taxonomic scope" value="Bacteria"/>
</dbReference>
<dbReference type="AlphaFoldDB" id="B8ILK3"/>
<keyword evidence="4" id="KW-1185">Reference proteome</keyword>
<evidence type="ECO:0000313" key="4">
    <source>
        <dbReference type="Proteomes" id="UP000008207"/>
    </source>
</evidence>
<name>B8ILK3_METNO</name>
<proteinExistence type="predicted"/>
<dbReference type="KEGG" id="mno:Mnod_7239"/>
<protein>
    <recommendedName>
        <fullName evidence="5">Outer membrane beta-barrel protein</fullName>
    </recommendedName>
</protein>
<dbReference type="EMBL" id="CP001349">
    <property type="protein sequence ID" value="ACL61978.1"/>
    <property type="molecule type" value="Genomic_DNA"/>
</dbReference>
<feature type="region of interest" description="Disordered" evidence="1">
    <location>
        <begin position="39"/>
        <end position="127"/>
    </location>
</feature>
<sequence length="528" mass="56393">MVAERPRVRLRRGAARRRGASGLALAALALLSGAASAQTLPSLGSDPGLGTSLDRDGSTGGRPAPPGAAGLRGSSDPTLRAAGIRGAGAGERSRTPPRRRSRPPTAASIRQATQLPVPDARLRPAVQEPVTVLPDPVLAGPLLRRRPIDPTDPYAPLGLRVGGLTLFPALQQSIGYDTNPDRTARGKGSLALRTDGELGFQSDWSAHSLTGALRGGYSDYPDNRAASRPDGDGAFLLRLDASRDTRFEVEGRYAITTQRAGSPDLNAQLRERPIVAAYGGSVGVVQDFNRLQVALRGVVARETYDDAQLANGGVQRQADRNANTYGLRLRTGYEIRPGFTPFVDVLVDTRIHDYAVDFSGYRRNSDGLTLRAGSTFELSRILTGEVSGGYLRRSYADSRLRDVTGPVFDGALAWAATPLTTLRLTASTGVIETVVPNASGVLTQAIGAELIHDLRRNLRLTLIGTLYSNDYQGVGIREDGYLAGLKIDYRLNRWLGIRVSYAHENLHSTSAGSSYAADTVLVGLRVNP</sequence>
<dbReference type="Proteomes" id="UP000008207">
    <property type="component" value="Chromosome"/>
</dbReference>
<reference evidence="3 4" key="1">
    <citation type="submission" date="2009-01" db="EMBL/GenBank/DDBJ databases">
        <title>Complete sequence of chromosome of Methylobacterium nodulans ORS 2060.</title>
        <authorList>
            <consortium name="US DOE Joint Genome Institute"/>
            <person name="Lucas S."/>
            <person name="Copeland A."/>
            <person name="Lapidus A."/>
            <person name="Glavina del Rio T."/>
            <person name="Dalin E."/>
            <person name="Tice H."/>
            <person name="Bruce D."/>
            <person name="Goodwin L."/>
            <person name="Pitluck S."/>
            <person name="Sims D."/>
            <person name="Brettin T."/>
            <person name="Detter J.C."/>
            <person name="Han C."/>
            <person name="Larimer F."/>
            <person name="Land M."/>
            <person name="Hauser L."/>
            <person name="Kyrpides N."/>
            <person name="Ivanova N."/>
            <person name="Marx C.J."/>
            <person name="Richardson P."/>
        </authorList>
    </citation>
    <scope>NUCLEOTIDE SEQUENCE [LARGE SCALE GENOMIC DNA]</scope>
    <source>
        <strain evidence="4">LMG 21967 / CNCM I-2342 / ORS 2060</strain>
    </source>
</reference>
<accession>B8ILK3</accession>
<evidence type="ECO:0000256" key="2">
    <source>
        <dbReference type="SAM" id="SignalP"/>
    </source>
</evidence>
<dbReference type="STRING" id="460265.Mnod_7239"/>
<dbReference type="Pfam" id="PF10082">
    <property type="entry name" value="BBP2_2"/>
    <property type="match status" value="1"/>
</dbReference>
<feature type="chain" id="PRO_5002874203" description="Outer membrane beta-barrel protein" evidence="2">
    <location>
        <begin position="38"/>
        <end position="528"/>
    </location>
</feature>
<keyword evidence="2" id="KW-0732">Signal</keyword>
<evidence type="ECO:0000313" key="3">
    <source>
        <dbReference type="EMBL" id="ACL61978.1"/>
    </source>
</evidence>